<dbReference type="EMBL" id="LR217725">
    <property type="protein sequence ID" value="VFP87675.1"/>
    <property type="molecule type" value="Genomic_DNA"/>
</dbReference>
<evidence type="ECO:0000256" key="5">
    <source>
        <dbReference type="ARBA" id="ARBA00013950"/>
    </source>
</evidence>
<proteinExistence type="predicted"/>
<evidence type="ECO:0000256" key="8">
    <source>
        <dbReference type="ARBA" id="ARBA00022737"/>
    </source>
</evidence>
<evidence type="ECO:0000256" key="6">
    <source>
        <dbReference type="ARBA" id="ARBA00022619"/>
    </source>
</evidence>
<dbReference type="RefSeq" id="WP_072666471.1">
    <property type="nucleotide sequence ID" value="NZ_LR217725.1"/>
</dbReference>
<evidence type="ECO:0000313" key="12">
    <source>
        <dbReference type="EMBL" id="VFP87675.1"/>
    </source>
</evidence>
<dbReference type="SUPFAM" id="SSF63380">
    <property type="entry name" value="Riboflavin synthase domain-like"/>
    <property type="match status" value="2"/>
</dbReference>
<organism evidence="12 13">
    <name type="scientific">Candidatus Erwinia haradaeae</name>
    <dbReference type="NCBI Taxonomy" id="1922217"/>
    <lineage>
        <taxon>Bacteria</taxon>
        <taxon>Pseudomonadati</taxon>
        <taxon>Pseudomonadota</taxon>
        <taxon>Gammaproteobacteria</taxon>
        <taxon>Enterobacterales</taxon>
        <taxon>Erwiniaceae</taxon>
        <taxon>Erwinia</taxon>
    </lineage>
</organism>
<dbReference type="GO" id="GO:0009231">
    <property type="term" value="P:riboflavin biosynthetic process"/>
    <property type="evidence" value="ECO:0007669"/>
    <property type="project" value="UniProtKB-UniPathway"/>
</dbReference>
<dbReference type="Gene3D" id="2.40.30.20">
    <property type="match status" value="2"/>
</dbReference>
<gene>
    <name evidence="12" type="primary">ribC</name>
    <name evidence="12" type="ORF">ERCIPSTX3056_626</name>
</gene>
<feature type="repeat" description="Lumazine-binding" evidence="10">
    <location>
        <begin position="1"/>
        <end position="97"/>
    </location>
</feature>
<dbReference type="Pfam" id="PF00677">
    <property type="entry name" value="Lum_binding"/>
    <property type="match status" value="2"/>
</dbReference>
<dbReference type="CDD" id="cd00402">
    <property type="entry name" value="Riboflavin_synthase_like"/>
    <property type="match status" value="1"/>
</dbReference>
<evidence type="ECO:0000256" key="9">
    <source>
        <dbReference type="NCBIfam" id="TIGR00187"/>
    </source>
</evidence>
<dbReference type="PANTHER" id="PTHR21098">
    <property type="entry name" value="RIBOFLAVIN SYNTHASE ALPHA CHAIN"/>
    <property type="match status" value="1"/>
</dbReference>
<dbReference type="OrthoDB" id="9788537at2"/>
<dbReference type="InterPro" id="IPR017938">
    <property type="entry name" value="Riboflavin_synthase-like_b-brl"/>
</dbReference>
<protein>
    <recommendedName>
        <fullName evidence="5 9">Riboflavin synthase</fullName>
        <ecNumber evidence="4 9">2.5.1.9</ecNumber>
    </recommendedName>
</protein>
<feature type="domain" description="Lumazine-binding" evidence="11">
    <location>
        <begin position="1"/>
        <end position="97"/>
    </location>
</feature>
<comment type="pathway">
    <text evidence="3">Cofactor biosynthesis; riboflavin biosynthesis; riboflavin from 2-hydroxy-3-oxobutyl phosphate and 5-amino-6-(D-ribitylamino)uracil: step 2/2.</text>
</comment>
<evidence type="ECO:0000256" key="7">
    <source>
        <dbReference type="ARBA" id="ARBA00022679"/>
    </source>
</evidence>
<name>A0A451DLY2_9GAMM</name>
<evidence type="ECO:0000256" key="1">
    <source>
        <dbReference type="ARBA" id="ARBA00000968"/>
    </source>
</evidence>
<dbReference type="NCBIfam" id="NF006767">
    <property type="entry name" value="PRK09289.1"/>
    <property type="match status" value="1"/>
</dbReference>
<sequence length="202" mass="22255">MFTGIVQGIAELYSIQEKKHVRTHVVKIPGVMLKGLGPGCSVAHNGCCLTVTTITGNHIGFDLVPETLLKTNLGVLNIGDKVNVERAAKFSDEIGGHFVSGHVMTTATISQLYKTKNNYIVWMKIDCFEKKKYIFYKGFITIDGVSLTVGGVTKTEFCVHLIPETLSRTALGTKHIGHKVNIEFDLHTQVIVDTVERVLSIR</sequence>
<evidence type="ECO:0000259" key="11">
    <source>
        <dbReference type="PROSITE" id="PS51177"/>
    </source>
</evidence>
<dbReference type="GO" id="GO:0004746">
    <property type="term" value="F:riboflavin synthase activity"/>
    <property type="evidence" value="ECO:0007669"/>
    <property type="project" value="UniProtKB-UniRule"/>
</dbReference>
<accession>A0A451DLY2</accession>
<keyword evidence="6" id="KW-0686">Riboflavin biosynthesis</keyword>
<evidence type="ECO:0000313" key="13">
    <source>
        <dbReference type="Proteomes" id="UP000294462"/>
    </source>
</evidence>
<dbReference type="InterPro" id="IPR023366">
    <property type="entry name" value="ATP_synth_asu-like_sf"/>
</dbReference>
<keyword evidence="8" id="KW-0677">Repeat</keyword>
<feature type="domain" description="Lumazine-binding" evidence="11">
    <location>
        <begin position="98"/>
        <end position="195"/>
    </location>
</feature>
<evidence type="ECO:0000256" key="10">
    <source>
        <dbReference type="PROSITE-ProRule" id="PRU00524"/>
    </source>
</evidence>
<dbReference type="PANTHER" id="PTHR21098:SF0">
    <property type="entry name" value="RIBOFLAVIN SYNTHASE"/>
    <property type="match status" value="1"/>
</dbReference>
<evidence type="ECO:0000256" key="3">
    <source>
        <dbReference type="ARBA" id="ARBA00004887"/>
    </source>
</evidence>
<dbReference type="GO" id="GO:0005829">
    <property type="term" value="C:cytosol"/>
    <property type="evidence" value="ECO:0007669"/>
    <property type="project" value="TreeGrafter"/>
</dbReference>
<evidence type="ECO:0000256" key="4">
    <source>
        <dbReference type="ARBA" id="ARBA00012827"/>
    </source>
</evidence>
<comment type="function">
    <text evidence="2">Catalyzes the dismutation of two molecules of 6,7-dimethyl-8-ribityllumazine, resulting in the formation of riboflavin and 5-amino-6-(D-ribitylamino)uracil.</text>
</comment>
<dbReference type="FunFam" id="2.40.30.20:FF:000003">
    <property type="entry name" value="Riboflavin synthase, alpha subunit"/>
    <property type="match status" value="1"/>
</dbReference>
<comment type="catalytic activity">
    <reaction evidence="1">
        <text>2 6,7-dimethyl-8-(1-D-ribityl)lumazine + H(+) = 5-amino-6-(D-ribitylamino)uracil + riboflavin</text>
        <dbReference type="Rhea" id="RHEA:20772"/>
        <dbReference type="ChEBI" id="CHEBI:15378"/>
        <dbReference type="ChEBI" id="CHEBI:15934"/>
        <dbReference type="ChEBI" id="CHEBI:57986"/>
        <dbReference type="ChEBI" id="CHEBI:58201"/>
        <dbReference type="EC" id="2.5.1.9"/>
    </reaction>
</comment>
<dbReference type="InterPro" id="IPR026017">
    <property type="entry name" value="Lumazine-bd_dom"/>
</dbReference>
<reference evidence="12 13" key="1">
    <citation type="submission" date="2019-02" db="EMBL/GenBank/DDBJ databases">
        <authorList>
            <person name="Manzano-Marin A."/>
            <person name="Manzano-Marin A."/>
        </authorList>
    </citation>
    <scope>NUCLEOTIDE SEQUENCE [LARGE SCALE GENOMIC DNA]</scope>
    <source>
        <strain evidence="12 13">ErCipseudotaxifoliae</strain>
    </source>
</reference>
<dbReference type="PROSITE" id="PS51177">
    <property type="entry name" value="LUMAZINE_BIND"/>
    <property type="match status" value="2"/>
</dbReference>
<dbReference type="NCBIfam" id="TIGR00187">
    <property type="entry name" value="ribE"/>
    <property type="match status" value="1"/>
</dbReference>
<dbReference type="EC" id="2.5.1.9" evidence="4 9"/>
<dbReference type="AlphaFoldDB" id="A0A451DLY2"/>
<feature type="repeat" description="Lumazine-binding" evidence="10">
    <location>
        <begin position="98"/>
        <end position="195"/>
    </location>
</feature>
<dbReference type="InterPro" id="IPR001783">
    <property type="entry name" value="Lumazine-bd"/>
</dbReference>
<keyword evidence="13" id="KW-1185">Reference proteome</keyword>
<dbReference type="KEGG" id="ehd:ERCIPSTX3056_626"/>
<dbReference type="Proteomes" id="UP000294462">
    <property type="component" value="Chromosome"/>
</dbReference>
<dbReference type="NCBIfam" id="NF009566">
    <property type="entry name" value="PRK13020.1"/>
    <property type="match status" value="1"/>
</dbReference>
<keyword evidence="7 12" id="KW-0808">Transferase</keyword>
<evidence type="ECO:0000256" key="2">
    <source>
        <dbReference type="ARBA" id="ARBA00002803"/>
    </source>
</evidence>
<dbReference type="PIRSF" id="PIRSF000498">
    <property type="entry name" value="Riboflavin_syn_A"/>
    <property type="match status" value="1"/>
</dbReference>
<dbReference type="UniPathway" id="UPA00275">
    <property type="reaction ID" value="UER00405"/>
</dbReference>